<feature type="region of interest" description="Disordered" evidence="6">
    <location>
        <begin position="443"/>
        <end position="464"/>
    </location>
</feature>
<feature type="region of interest" description="Disordered" evidence="6">
    <location>
        <begin position="483"/>
        <end position="546"/>
    </location>
</feature>
<dbReference type="SMART" id="SM00561">
    <property type="entry name" value="MBT"/>
    <property type="match status" value="2"/>
</dbReference>
<dbReference type="InterPro" id="IPR050548">
    <property type="entry name" value="PcG_chromatin_remod_factors"/>
</dbReference>
<dbReference type="SUPFAM" id="SSF47769">
    <property type="entry name" value="SAM/Pointed domain"/>
    <property type="match status" value="1"/>
</dbReference>
<dbReference type="Pfam" id="PF02820">
    <property type="entry name" value="MBT"/>
    <property type="match status" value="2"/>
</dbReference>
<proteinExistence type="predicted"/>
<protein>
    <recommendedName>
        <fullName evidence="7">SAM domain-containing protein</fullName>
    </recommendedName>
</protein>
<dbReference type="PROSITE" id="PS51079">
    <property type="entry name" value="MBT"/>
    <property type="match status" value="2"/>
</dbReference>
<evidence type="ECO:0000256" key="2">
    <source>
        <dbReference type="ARBA" id="ARBA00022491"/>
    </source>
</evidence>
<feature type="region of interest" description="Disordered" evidence="6">
    <location>
        <begin position="1"/>
        <end position="25"/>
    </location>
</feature>
<organism evidence="8 9">
    <name type="scientific">Brachionus calyciflorus</name>
    <dbReference type="NCBI Taxonomy" id="104777"/>
    <lineage>
        <taxon>Eukaryota</taxon>
        <taxon>Metazoa</taxon>
        <taxon>Spiralia</taxon>
        <taxon>Gnathifera</taxon>
        <taxon>Rotifera</taxon>
        <taxon>Eurotatoria</taxon>
        <taxon>Monogononta</taxon>
        <taxon>Pseudotrocha</taxon>
        <taxon>Ploima</taxon>
        <taxon>Brachionidae</taxon>
        <taxon>Brachionus</taxon>
    </lineage>
</organism>
<evidence type="ECO:0000313" key="8">
    <source>
        <dbReference type="EMBL" id="CAF0798807.1"/>
    </source>
</evidence>
<accession>A0A813SLT7</accession>
<feature type="domain" description="SAM" evidence="7">
    <location>
        <begin position="561"/>
        <end position="626"/>
    </location>
</feature>
<dbReference type="InterPro" id="IPR021987">
    <property type="entry name" value="SLED"/>
</dbReference>
<dbReference type="Pfam" id="PF12140">
    <property type="entry name" value="SLED"/>
    <property type="match status" value="1"/>
</dbReference>
<keyword evidence="3" id="KW-0677">Repeat</keyword>
<evidence type="ECO:0000256" key="1">
    <source>
        <dbReference type="ARBA" id="ARBA00004123"/>
    </source>
</evidence>
<comment type="subcellular location">
    <subcellularLocation>
        <location evidence="1">Nucleus</location>
    </subcellularLocation>
</comment>
<dbReference type="GO" id="GO:0042393">
    <property type="term" value="F:histone binding"/>
    <property type="evidence" value="ECO:0007669"/>
    <property type="project" value="TreeGrafter"/>
</dbReference>
<feature type="compositionally biased region" description="Low complexity" evidence="6">
    <location>
        <begin position="494"/>
        <end position="506"/>
    </location>
</feature>
<reference evidence="8" key="1">
    <citation type="submission" date="2021-02" db="EMBL/GenBank/DDBJ databases">
        <authorList>
            <person name="Nowell W R."/>
        </authorList>
    </citation>
    <scope>NUCLEOTIDE SEQUENCE</scope>
    <source>
        <strain evidence="8">Ploen Becks lab</strain>
    </source>
</reference>
<dbReference type="Gene3D" id="3.90.1150.190">
    <property type="entry name" value="SLED domain"/>
    <property type="match status" value="1"/>
</dbReference>
<evidence type="ECO:0000256" key="6">
    <source>
        <dbReference type="SAM" id="MobiDB-lite"/>
    </source>
</evidence>
<keyword evidence="4" id="KW-0539">Nucleus</keyword>
<evidence type="ECO:0000256" key="4">
    <source>
        <dbReference type="ARBA" id="ARBA00023242"/>
    </source>
</evidence>
<dbReference type="GO" id="GO:0045892">
    <property type="term" value="P:negative regulation of DNA-templated transcription"/>
    <property type="evidence" value="ECO:0007669"/>
    <property type="project" value="TreeGrafter"/>
</dbReference>
<dbReference type="PROSITE" id="PS50105">
    <property type="entry name" value="SAM_DOMAIN"/>
    <property type="match status" value="1"/>
</dbReference>
<feature type="repeat" description="MBT" evidence="5">
    <location>
        <begin position="132"/>
        <end position="237"/>
    </location>
</feature>
<dbReference type="GO" id="GO:0003682">
    <property type="term" value="F:chromatin binding"/>
    <property type="evidence" value="ECO:0007669"/>
    <property type="project" value="TreeGrafter"/>
</dbReference>
<dbReference type="OrthoDB" id="5912862at2759"/>
<dbReference type="PANTHER" id="PTHR12247:SF132">
    <property type="entry name" value="POLYCOMB PROTEIN SCM"/>
    <property type="match status" value="1"/>
</dbReference>
<name>A0A813SLT7_9BILA</name>
<dbReference type="AlphaFoldDB" id="A0A813SLT7"/>
<dbReference type="Gene3D" id="1.10.150.50">
    <property type="entry name" value="Transcription Factor, Ets-1"/>
    <property type="match status" value="1"/>
</dbReference>
<evidence type="ECO:0000313" key="9">
    <source>
        <dbReference type="Proteomes" id="UP000663879"/>
    </source>
</evidence>
<dbReference type="EMBL" id="CAJNOC010000746">
    <property type="protein sequence ID" value="CAF0798807.1"/>
    <property type="molecule type" value="Genomic_DNA"/>
</dbReference>
<evidence type="ECO:0000256" key="3">
    <source>
        <dbReference type="ARBA" id="ARBA00022737"/>
    </source>
</evidence>
<comment type="caution">
    <text evidence="8">The sequence shown here is derived from an EMBL/GenBank/DDBJ whole genome shotgun (WGS) entry which is preliminary data.</text>
</comment>
<sequence length="649" mass="73414">MTEKDNSKNDPNDTNADETIDDEDDFDWDEYLKKTNSISAPWECFAQNSTPPVNEFKVGQKLETNDPRNTSSICLATIIEIAGLRLRLRLDGTDNRNDFWLMCDSDLIHPFEYSAKHGRKISPPLGYGNDLSKWPKFLEKILNSSQTNNVFAMETSFKQPPLKPLKNEFKLGHKLEAVDPKNPHLICPATIKEINRDKILISFDGWSNSSQFWIPFTSRDLFPCGWCKMTQHVLQHPGDLDEPKVKKNKSLIKPGKIGNKKKDSVNMNESLNESVNNLPGDTITNDLKKDDKLENIEVFDLSLVKSEAIEPSLDNVNIPSVNSKSKGPSLTLYVRPNFNCGKYVNSQKFHKSHTKFGPGQAANIYKSIVQSFIDCAMTRSQVFEMIPEGNGVQFVRFKTSTSNSRKKINFVKNVKEMWAEIKKICELLDIDDGKLFSTKPFTDIEKINSPPKTSPKTPPLDNNKENLASQAKEKNNVVIASSNKEEFPLTPQPSSCSSSTSSSSGSQEPNLLKVSNMRVNNNNTNNNGMQKRRLSASENETVENSTTPKVYKKDTLPINEWTIENVIEYIQGLGDYFTAHVDAFKHHEIDGKALLLLTTDILMKYMGFKLGPALKLNNFLDKLRVNQTIYGINCQNPTQQMKTEKTFNY</sequence>
<dbReference type="PANTHER" id="PTHR12247">
    <property type="entry name" value="POLYCOMB GROUP PROTEIN"/>
    <property type="match status" value="1"/>
</dbReference>
<evidence type="ECO:0000256" key="5">
    <source>
        <dbReference type="PROSITE-ProRule" id="PRU00459"/>
    </source>
</evidence>
<dbReference type="Pfam" id="PF00536">
    <property type="entry name" value="SAM_1"/>
    <property type="match status" value="1"/>
</dbReference>
<gene>
    <name evidence="8" type="ORF">OXX778_LOCUS6356</name>
</gene>
<feature type="compositionally biased region" description="Basic and acidic residues" evidence="6">
    <location>
        <begin position="1"/>
        <end position="11"/>
    </location>
</feature>
<dbReference type="SUPFAM" id="SSF63748">
    <property type="entry name" value="Tudor/PWWP/MBT"/>
    <property type="match status" value="2"/>
</dbReference>
<dbReference type="InterPro" id="IPR013761">
    <property type="entry name" value="SAM/pointed_sf"/>
</dbReference>
<dbReference type="GO" id="GO:0005634">
    <property type="term" value="C:nucleus"/>
    <property type="evidence" value="ECO:0007669"/>
    <property type="project" value="UniProtKB-SubCell"/>
</dbReference>
<dbReference type="InterPro" id="IPR004092">
    <property type="entry name" value="Mbt"/>
</dbReference>
<feature type="compositionally biased region" description="Polar residues" evidence="6">
    <location>
        <begin position="536"/>
        <end position="546"/>
    </location>
</feature>
<feature type="compositionally biased region" description="Acidic residues" evidence="6">
    <location>
        <begin position="15"/>
        <end position="25"/>
    </location>
</feature>
<dbReference type="SMART" id="SM00454">
    <property type="entry name" value="SAM"/>
    <property type="match status" value="1"/>
</dbReference>
<dbReference type="InterPro" id="IPR001660">
    <property type="entry name" value="SAM"/>
</dbReference>
<feature type="repeat" description="MBT" evidence="5">
    <location>
        <begin position="26"/>
        <end position="124"/>
    </location>
</feature>
<dbReference type="Proteomes" id="UP000663879">
    <property type="component" value="Unassembled WGS sequence"/>
</dbReference>
<dbReference type="InterPro" id="IPR038348">
    <property type="entry name" value="SLED_sf"/>
</dbReference>
<keyword evidence="9" id="KW-1185">Reference proteome</keyword>
<keyword evidence="2" id="KW-0678">Repressor</keyword>
<evidence type="ECO:0000259" key="7">
    <source>
        <dbReference type="PROSITE" id="PS50105"/>
    </source>
</evidence>
<dbReference type="Gene3D" id="2.30.30.140">
    <property type="match status" value="2"/>
</dbReference>